<sequence>MARHRGAGYWLGPQGERINVNYREVPMLKHYLATEIFPRPFGNEGIYRVIRRRPQAFQFLWNPEIPVSFA</sequence>
<dbReference type="Proteomes" id="UP000242972">
    <property type="component" value="Unassembled WGS sequence"/>
</dbReference>
<gene>
    <name evidence="1" type="ORF">C7B46_19555</name>
</gene>
<organism evidence="1 2">
    <name type="scientific">Sulfobacillus benefaciens</name>
    <dbReference type="NCBI Taxonomy" id="453960"/>
    <lineage>
        <taxon>Bacteria</taxon>
        <taxon>Bacillati</taxon>
        <taxon>Bacillota</taxon>
        <taxon>Clostridia</taxon>
        <taxon>Eubacteriales</taxon>
        <taxon>Clostridiales Family XVII. Incertae Sedis</taxon>
        <taxon>Sulfobacillus</taxon>
    </lineage>
</organism>
<evidence type="ECO:0000313" key="1">
    <source>
        <dbReference type="EMBL" id="PSR27243.1"/>
    </source>
</evidence>
<dbReference type="AlphaFoldDB" id="A0A2T2WYD0"/>
<evidence type="ECO:0000313" key="2">
    <source>
        <dbReference type="Proteomes" id="UP000242972"/>
    </source>
</evidence>
<protein>
    <submittedName>
        <fullName evidence="1">Uncharacterized protein</fullName>
    </submittedName>
</protein>
<comment type="caution">
    <text evidence="1">The sequence shown here is derived from an EMBL/GenBank/DDBJ whole genome shotgun (WGS) entry which is preliminary data.</text>
</comment>
<reference evidence="1 2" key="1">
    <citation type="journal article" date="2014" name="BMC Genomics">
        <title>Comparison of environmental and isolate Sulfobacillus genomes reveals diverse carbon, sulfur, nitrogen, and hydrogen metabolisms.</title>
        <authorList>
            <person name="Justice N.B."/>
            <person name="Norman A."/>
            <person name="Brown C.T."/>
            <person name="Singh A."/>
            <person name="Thomas B.C."/>
            <person name="Banfield J.F."/>
        </authorList>
    </citation>
    <scope>NUCLEOTIDE SEQUENCE [LARGE SCALE GENOMIC DNA]</scope>
    <source>
        <strain evidence="1">AMDSBA4</strain>
    </source>
</reference>
<accession>A0A2T2WYD0</accession>
<name>A0A2T2WYD0_9FIRM</name>
<proteinExistence type="predicted"/>
<dbReference type="EMBL" id="PXYW01000112">
    <property type="protein sequence ID" value="PSR27243.1"/>
    <property type="molecule type" value="Genomic_DNA"/>
</dbReference>